<comment type="subcellular location">
    <subcellularLocation>
        <location evidence="5">Endomembrane system</location>
        <topology evidence="5">Single-pass membrane protein</topology>
    </subcellularLocation>
</comment>
<dbReference type="EMBL" id="LT635760">
    <property type="protein sequence ID" value="SGZ56545.1"/>
    <property type="molecule type" value="Genomic_DNA"/>
</dbReference>
<evidence type="ECO:0000256" key="5">
    <source>
        <dbReference type="ARBA" id="ARBA00037847"/>
    </source>
</evidence>
<evidence type="ECO:0000259" key="9">
    <source>
        <dbReference type="PROSITE" id="PS50076"/>
    </source>
</evidence>
<evidence type="ECO:0000256" key="6">
    <source>
        <dbReference type="SAM" id="MobiDB-lite"/>
    </source>
</evidence>
<dbReference type="CDD" id="cd06257">
    <property type="entry name" value="DnaJ"/>
    <property type="match status" value="1"/>
</dbReference>
<name>A0A1L0BYY5_9ASCO</name>
<evidence type="ECO:0000256" key="3">
    <source>
        <dbReference type="ARBA" id="ARBA00022989"/>
    </source>
</evidence>
<keyword evidence="2 8" id="KW-0732">Signal</keyword>
<accession>A0A1L0BYY5</accession>
<proteinExistence type="predicted"/>
<keyword evidence="4 7" id="KW-0472">Membrane</keyword>
<dbReference type="PROSITE" id="PS50076">
    <property type="entry name" value="DNAJ_2"/>
    <property type="match status" value="1"/>
</dbReference>
<dbReference type="InterPro" id="IPR036869">
    <property type="entry name" value="J_dom_sf"/>
</dbReference>
<feature type="signal peptide" evidence="8">
    <location>
        <begin position="1"/>
        <end position="18"/>
    </location>
</feature>
<dbReference type="SMART" id="SM00271">
    <property type="entry name" value="DnaJ"/>
    <property type="match status" value="1"/>
</dbReference>
<dbReference type="OrthoDB" id="413400at2759"/>
<dbReference type="STRING" id="45354.A0A1L0BYY5"/>
<dbReference type="PANTHER" id="PTHR44653:SF2">
    <property type="entry name" value="DNAJ HOMOLOG SUBFAMILY C MEMBER 1"/>
    <property type="match status" value="1"/>
</dbReference>
<evidence type="ECO:0000256" key="7">
    <source>
        <dbReference type="SAM" id="Phobius"/>
    </source>
</evidence>
<dbReference type="AlphaFoldDB" id="A0A1L0BYY5"/>
<evidence type="ECO:0000256" key="8">
    <source>
        <dbReference type="SAM" id="SignalP"/>
    </source>
</evidence>
<evidence type="ECO:0000313" key="10">
    <source>
        <dbReference type="EMBL" id="SGZ56545.1"/>
    </source>
</evidence>
<evidence type="ECO:0000256" key="2">
    <source>
        <dbReference type="ARBA" id="ARBA00022729"/>
    </source>
</evidence>
<dbReference type="Pfam" id="PF00226">
    <property type="entry name" value="DnaJ"/>
    <property type="match status" value="1"/>
</dbReference>
<keyword evidence="3 7" id="KW-1133">Transmembrane helix</keyword>
<evidence type="ECO:0000256" key="4">
    <source>
        <dbReference type="ARBA" id="ARBA00023136"/>
    </source>
</evidence>
<feature type="region of interest" description="Disordered" evidence="6">
    <location>
        <begin position="266"/>
        <end position="307"/>
    </location>
</feature>
<protein>
    <submittedName>
        <fullName evidence="10">CIC11C00000004813</fullName>
    </submittedName>
</protein>
<keyword evidence="11" id="KW-1185">Reference proteome</keyword>
<dbReference type="Gene3D" id="1.10.287.110">
    <property type="entry name" value="DnaJ domain"/>
    <property type="match status" value="1"/>
</dbReference>
<dbReference type="PRINTS" id="PR00625">
    <property type="entry name" value="JDOMAIN"/>
</dbReference>
<dbReference type="Proteomes" id="UP000182334">
    <property type="component" value="Chromosome V"/>
</dbReference>
<sequence>MKFSTAVVYLAIACFVVANWTPQDHEIFTLNDKIRKDLGSGTTFYSWLGLTKGHKSTTEEISKAYRKMSRKLHPDKYRGNLKSEKKKAEERFQRLSLVGNILRDNSLKQRYDYFLDKGFPKWKGTGYYYSRFRPGVVLTLFVVYVVVSTFQYVSLRINRKQDYKRIAAMREQIKNQAWGGSYIPPLDGSARKITAPNGKEFHVSPTGEVSLIEYDQKENVVLTLMDENDIDVNPGFKESYFVRIPSSLWNISLGKLTGYTVNTKSTYVNPNRKEPPAEKKPSKKKGVNKGEKIELPNGKVMYKRKKN</sequence>
<feature type="chain" id="PRO_5013040977" evidence="8">
    <location>
        <begin position="19"/>
        <end position="307"/>
    </location>
</feature>
<dbReference type="InterPro" id="IPR052606">
    <property type="entry name" value="DnaJ_domain_protein"/>
</dbReference>
<feature type="transmembrane region" description="Helical" evidence="7">
    <location>
        <begin position="136"/>
        <end position="155"/>
    </location>
</feature>
<evidence type="ECO:0000256" key="1">
    <source>
        <dbReference type="ARBA" id="ARBA00022692"/>
    </source>
</evidence>
<dbReference type="SUPFAM" id="SSF46565">
    <property type="entry name" value="Chaperone J-domain"/>
    <property type="match status" value="1"/>
</dbReference>
<feature type="domain" description="J" evidence="9">
    <location>
        <begin position="43"/>
        <end position="115"/>
    </location>
</feature>
<dbReference type="InterPro" id="IPR001623">
    <property type="entry name" value="DnaJ_domain"/>
</dbReference>
<evidence type="ECO:0000313" key="11">
    <source>
        <dbReference type="Proteomes" id="UP000182334"/>
    </source>
</evidence>
<dbReference type="PANTHER" id="PTHR44653">
    <property type="entry name" value="DNAJ HOMOLOG SUBFAMILY C MEMBER 1"/>
    <property type="match status" value="1"/>
</dbReference>
<organism evidence="10 11">
    <name type="scientific">Sungouiella intermedia</name>
    <dbReference type="NCBI Taxonomy" id="45354"/>
    <lineage>
        <taxon>Eukaryota</taxon>
        <taxon>Fungi</taxon>
        <taxon>Dikarya</taxon>
        <taxon>Ascomycota</taxon>
        <taxon>Saccharomycotina</taxon>
        <taxon>Pichiomycetes</taxon>
        <taxon>Metschnikowiaceae</taxon>
        <taxon>Sungouiella</taxon>
    </lineage>
</organism>
<gene>
    <name evidence="10" type="ORF">SAMEA4029010_CIC11G00000004813</name>
</gene>
<feature type="compositionally biased region" description="Basic and acidic residues" evidence="6">
    <location>
        <begin position="271"/>
        <end position="280"/>
    </location>
</feature>
<dbReference type="GO" id="GO:0012505">
    <property type="term" value="C:endomembrane system"/>
    <property type="evidence" value="ECO:0007669"/>
    <property type="project" value="UniProtKB-SubCell"/>
</dbReference>
<reference evidence="10 11" key="1">
    <citation type="submission" date="2016-10" db="EMBL/GenBank/DDBJ databases">
        <authorList>
            <person name="de Groot N.N."/>
        </authorList>
    </citation>
    <scope>NUCLEOTIDE SEQUENCE [LARGE SCALE GENOMIC DNA]</scope>
    <source>
        <strain evidence="10 11">CBS 141442</strain>
    </source>
</reference>
<keyword evidence="1 7" id="KW-0812">Transmembrane</keyword>